<protein>
    <submittedName>
        <fullName evidence="1">Uncharacterized protein</fullName>
    </submittedName>
</protein>
<organism evidence="1 2">
    <name type="scientific">Xenoophorus captivus</name>
    <dbReference type="NCBI Taxonomy" id="1517983"/>
    <lineage>
        <taxon>Eukaryota</taxon>
        <taxon>Metazoa</taxon>
        <taxon>Chordata</taxon>
        <taxon>Craniata</taxon>
        <taxon>Vertebrata</taxon>
        <taxon>Euteleostomi</taxon>
        <taxon>Actinopterygii</taxon>
        <taxon>Neopterygii</taxon>
        <taxon>Teleostei</taxon>
        <taxon>Neoteleostei</taxon>
        <taxon>Acanthomorphata</taxon>
        <taxon>Ovalentaria</taxon>
        <taxon>Atherinomorphae</taxon>
        <taxon>Cyprinodontiformes</taxon>
        <taxon>Goodeidae</taxon>
        <taxon>Xenoophorus</taxon>
    </lineage>
</organism>
<feature type="non-terminal residue" evidence="1">
    <location>
        <position position="1"/>
    </location>
</feature>
<accession>A0ABV0RXU0</accession>
<dbReference type="Proteomes" id="UP001434883">
    <property type="component" value="Unassembled WGS sequence"/>
</dbReference>
<dbReference type="EMBL" id="JAHRIN010059633">
    <property type="protein sequence ID" value="MEQ2212303.1"/>
    <property type="molecule type" value="Genomic_DNA"/>
</dbReference>
<keyword evidence="2" id="KW-1185">Reference proteome</keyword>
<evidence type="ECO:0000313" key="2">
    <source>
        <dbReference type="Proteomes" id="UP001434883"/>
    </source>
</evidence>
<proteinExistence type="predicted"/>
<sequence>CPTMLGTCSALYSNQTVAFRSMSVWFKVCLLVAKCSAFAHTICFALLGPGRLLSRSSVMKDRVGGPAADGEMENIVG</sequence>
<name>A0ABV0RXU0_9TELE</name>
<gene>
    <name evidence="1" type="ORF">XENOCAPTIV_029012</name>
</gene>
<comment type="caution">
    <text evidence="1">The sequence shown here is derived from an EMBL/GenBank/DDBJ whole genome shotgun (WGS) entry which is preliminary data.</text>
</comment>
<reference evidence="1 2" key="1">
    <citation type="submission" date="2021-06" db="EMBL/GenBank/DDBJ databases">
        <authorList>
            <person name="Palmer J.M."/>
        </authorList>
    </citation>
    <scope>NUCLEOTIDE SEQUENCE [LARGE SCALE GENOMIC DNA]</scope>
    <source>
        <strain evidence="1 2">XC_2019</strain>
        <tissue evidence="1">Muscle</tissue>
    </source>
</reference>
<evidence type="ECO:0000313" key="1">
    <source>
        <dbReference type="EMBL" id="MEQ2212303.1"/>
    </source>
</evidence>